<dbReference type="AlphaFoldDB" id="A0A9D1HLH8"/>
<organism evidence="1 2">
    <name type="scientific">Candidatus Fimiplasma intestinipullorum</name>
    <dbReference type="NCBI Taxonomy" id="2840825"/>
    <lineage>
        <taxon>Bacteria</taxon>
        <taxon>Bacillati</taxon>
        <taxon>Bacillota</taxon>
        <taxon>Clostridia</taxon>
        <taxon>Eubacteriales</taxon>
        <taxon>Candidatus Fimiplasma</taxon>
    </lineage>
</organism>
<dbReference type="SUPFAM" id="SSF50475">
    <property type="entry name" value="FMN-binding split barrel"/>
    <property type="match status" value="1"/>
</dbReference>
<name>A0A9D1HLH8_9FIRM</name>
<reference evidence="1" key="1">
    <citation type="submission" date="2020-10" db="EMBL/GenBank/DDBJ databases">
        <authorList>
            <person name="Gilroy R."/>
        </authorList>
    </citation>
    <scope>NUCLEOTIDE SEQUENCE</scope>
    <source>
        <strain evidence="1">CHK195-11698</strain>
    </source>
</reference>
<dbReference type="Proteomes" id="UP000824175">
    <property type="component" value="Unassembled WGS sequence"/>
</dbReference>
<dbReference type="Pfam" id="PF12900">
    <property type="entry name" value="Pyridox_ox_2"/>
    <property type="match status" value="1"/>
</dbReference>
<evidence type="ECO:0000313" key="2">
    <source>
        <dbReference type="Proteomes" id="UP000824175"/>
    </source>
</evidence>
<dbReference type="EMBL" id="DVMJ01000014">
    <property type="protein sequence ID" value="HIU12872.1"/>
    <property type="molecule type" value="Genomic_DNA"/>
</dbReference>
<sequence length="167" mass="19242">MFRSMRRSRQALSQKECEHLLNKVTSGVLALSGDEGYPYALPISFVYDEGKLYFHSAKSGHKIDAIKKEPKASFCIIDQDTIVPEKYTTYFRSVIAFGKLSIIEDELEKYAAIDKLARKYAPNDTIENRCNEIQREWQPLCMLVMDIEHLSGKEAIELVRQKSKENM</sequence>
<gene>
    <name evidence="1" type="ORF">IAD15_02205</name>
</gene>
<evidence type="ECO:0000313" key="1">
    <source>
        <dbReference type="EMBL" id="HIU12872.1"/>
    </source>
</evidence>
<accession>A0A9D1HLH8</accession>
<proteinExistence type="predicted"/>
<reference evidence="1" key="2">
    <citation type="journal article" date="2021" name="PeerJ">
        <title>Extensive microbial diversity within the chicken gut microbiome revealed by metagenomics and culture.</title>
        <authorList>
            <person name="Gilroy R."/>
            <person name="Ravi A."/>
            <person name="Getino M."/>
            <person name="Pursley I."/>
            <person name="Horton D.L."/>
            <person name="Alikhan N.F."/>
            <person name="Baker D."/>
            <person name="Gharbi K."/>
            <person name="Hall N."/>
            <person name="Watson M."/>
            <person name="Adriaenssens E.M."/>
            <person name="Foster-Nyarko E."/>
            <person name="Jarju S."/>
            <person name="Secka A."/>
            <person name="Antonio M."/>
            <person name="Oren A."/>
            <person name="Chaudhuri R.R."/>
            <person name="La Ragione R."/>
            <person name="Hildebrand F."/>
            <person name="Pallen M.J."/>
        </authorList>
    </citation>
    <scope>NUCLEOTIDE SEQUENCE</scope>
    <source>
        <strain evidence="1">CHK195-11698</strain>
    </source>
</reference>
<dbReference type="InterPro" id="IPR024747">
    <property type="entry name" value="Pyridox_Oxase-rel"/>
</dbReference>
<dbReference type="Gene3D" id="2.30.110.10">
    <property type="entry name" value="Electron Transport, Fmn-binding Protein, Chain A"/>
    <property type="match status" value="1"/>
</dbReference>
<dbReference type="PANTHER" id="PTHR34071:SF2">
    <property type="entry name" value="FLAVIN-NUCLEOTIDE-BINDING PROTEIN"/>
    <property type="match status" value="1"/>
</dbReference>
<comment type="caution">
    <text evidence="1">The sequence shown here is derived from an EMBL/GenBank/DDBJ whole genome shotgun (WGS) entry which is preliminary data.</text>
</comment>
<protein>
    <submittedName>
        <fullName evidence="1">Pyridoxamine 5'-phosphate oxidase family protein</fullName>
    </submittedName>
</protein>
<dbReference type="InterPro" id="IPR012349">
    <property type="entry name" value="Split_barrel_FMN-bd"/>
</dbReference>
<dbReference type="PANTHER" id="PTHR34071">
    <property type="entry name" value="5-NITROIMIDAZOLE ANTIBIOTICS RESISTANCE PROTEIN, NIMA-FAMILY-RELATED PROTEIN-RELATED"/>
    <property type="match status" value="1"/>
</dbReference>